<proteinExistence type="predicted"/>
<reference evidence="2" key="1">
    <citation type="submission" date="2023-10" db="EMBL/GenBank/DDBJ databases">
        <authorList>
            <person name="Chen Y."/>
            <person name="Shah S."/>
            <person name="Dougan E. K."/>
            <person name="Thang M."/>
            <person name="Chan C."/>
        </authorList>
    </citation>
    <scope>NUCLEOTIDE SEQUENCE [LARGE SCALE GENOMIC DNA]</scope>
</reference>
<feature type="compositionally biased region" description="Low complexity" evidence="1">
    <location>
        <begin position="290"/>
        <end position="307"/>
    </location>
</feature>
<protein>
    <submittedName>
        <fullName evidence="2">Uncharacterized protein</fullName>
    </submittedName>
</protein>
<feature type="region of interest" description="Disordered" evidence="1">
    <location>
        <begin position="133"/>
        <end position="212"/>
    </location>
</feature>
<dbReference type="EMBL" id="CAUYUJ010022093">
    <property type="protein sequence ID" value="CAK0908886.1"/>
    <property type="molecule type" value="Genomic_DNA"/>
</dbReference>
<dbReference type="Proteomes" id="UP001189429">
    <property type="component" value="Unassembled WGS sequence"/>
</dbReference>
<feature type="compositionally biased region" description="Basic and acidic residues" evidence="1">
    <location>
        <begin position="187"/>
        <end position="206"/>
    </location>
</feature>
<keyword evidence="3" id="KW-1185">Reference proteome</keyword>
<name>A0ABN9YB86_9DINO</name>
<evidence type="ECO:0000256" key="1">
    <source>
        <dbReference type="SAM" id="MobiDB-lite"/>
    </source>
</evidence>
<evidence type="ECO:0000313" key="2">
    <source>
        <dbReference type="EMBL" id="CAK0908886.1"/>
    </source>
</evidence>
<comment type="caution">
    <text evidence="2">The sequence shown here is derived from an EMBL/GenBank/DDBJ whole genome shotgun (WGS) entry which is preliminary data.</text>
</comment>
<gene>
    <name evidence="2" type="ORF">PCOR1329_LOCUS83450</name>
</gene>
<evidence type="ECO:0000313" key="3">
    <source>
        <dbReference type="Proteomes" id="UP001189429"/>
    </source>
</evidence>
<feature type="region of interest" description="Disordered" evidence="1">
    <location>
        <begin position="286"/>
        <end position="307"/>
    </location>
</feature>
<organism evidence="2 3">
    <name type="scientific">Prorocentrum cordatum</name>
    <dbReference type="NCBI Taxonomy" id="2364126"/>
    <lineage>
        <taxon>Eukaryota</taxon>
        <taxon>Sar</taxon>
        <taxon>Alveolata</taxon>
        <taxon>Dinophyceae</taxon>
        <taxon>Prorocentrales</taxon>
        <taxon>Prorocentraceae</taxon>
        <taxon>Prorocentrum</taxon>
    </lineage>
</organism>
<accession>A0ABN9YB86</accession>
<sequence length="307" mass="32834">MAPRADVVAMGGGQGRWLPSQLRASEASALGASAARRAACRRRQEACEAGLRDAVRGGGLGRWQDRERASRPALQRLASGERVPGAWRRRRNASWHSQRVLPDGFASASVHDIEWAAAGPRLGMAHTVRAAQQAQQDVPLAGEPPRAPLAEWLAPGFGGGLEARQSPGAEGAVGDGDAERRRRQRRGERDRASQRHRAHPEGHFDTIEGQSLGTETVPQAPLADEMAALEPLDIKDGVAELEGPLLGATERLNTADHLEKACASNDGGGGRVLRGWRHRRQLHRGVRPIASGTSASTAGPSTARRRT</sequence>